<evidence type="ECO:0000313" key="3">
    <source>
        <dbReference type="Proteomes" id="UP000765509"/>
    </source>
</evidence>
<sequence length="281" mass="32539">MLQADDGDFWGQTKCGLDTSMKSNSNTSDSESWAHRPSVEDFHNKVEDMPMKSASKEINGGISITQDGCSPKKNAGPQHNLPEKIVSNKPQSVMSILEHRLDLQENQRLEHMKSQMLYQNAQDEKTGELKLLEIRENKAIKEMELNYQCDIQVEKNKYRYAQEERAAELHWAQLQFQQEELDLKKVVAKQNNRQMEESGKRLVKEWDASSVCTHLEFDFKNKELEQSRLRINLELQQSQQQINHEIGAALRAEHLATITQMHKDGMSQDEIEKNVKIIFDT</sequence>
<feature type="region of interest" description="Disordered" evidence="1">
    <location>
        <begin position="1"/>
        <end position="38"/>
    </location>
</feature>
<dbReference type="AlphaFoldDB" id="A0A9Q3IYF9"/>
<gene>
    <name evidence="2" type="ORF">O181_091785</name>
</gene>
<comment type="caution">
    <text evidence="2">The sequence shown here is derived from an EMBL/GenBank/DDBJ whole genome shotgun (WGS) entry which is preliminary data.</text>
</comment>
<organism evidence="2 3">
    <name type="scientific">Austropuccinia psidii MF-1</name>
    <dbReference type="NCBI Taxonomy" id="1389203"/>
    <lineage>
        <taxon>Eukaryota</taxon>
        <taxon>Fungi</taxon>
        <taxon>Dikarya</taxon>
        <taxon>Basidiomycota</taxon>
        <taxon>Pucciniomycotina</taxon>
        <taxon>Pucciniomycetes</taxon>
        <taxon>Pucciniales</taxon>
        <taxon>Sphaerophragmiaceae</taxon>
        <taxon>Austropuccinia</taxon>
    </lineage>
</organism>
<accession>A0A9Q3IYF9</accession>
<reference evidence="2" key="1">
    <citation type="submission" date="2021-03" db="EMBL/GenBank/DDBJ databases">
        <title>Draft genome sequence of rust myrtle Austropuccinia psidii MF-1, a brazilian biotype.</title>
        <authorList>
            <person name="Quecine M.C."/>
            <person name="Pachon D.M.R."/>
            <person name="Bonatelli M.L."/>
            <person name="Correr F.H."/>
            <person name="Franceschini L.M."/>
            <person name="Leite T.F."/>
            <person name="Margarido G.R.A."/>
            <person name="Almeida C.A."/>
            <person name="Ferrarezi J.A."/>
            <person name="Labate C.A."/>
        </authorList>
    </citation>
    <scope>NUCLEOTIDE SEQUENCE</scope>
    <source>
        <strain evidence="2">MF-1</strain>
    </source>
</reference>
<feature type="compositionally biased region" description="Polar residues" evidence="1">
    <location>
        <begin position="20"/>
        <end position="31"/>
    </location>
</feature>
<dbReference type="EMBL" id="AVOT02058120">
    <property type="protein sequence ID" value="MBW0552070.1"/>
    <property type="molecule type" value="Genomic_DNA"/>
</dbReference>
<evidence type="ECO:0000256" key="1">
    <source>
        <dbReference type="SAM" id="MobiDB-lite"/>
    </source>
</evidence>
<feature type="region of interest" description="Disordered" evidence="1">
    <location>
        <begin position="61"/>
        <end position="84"/>
    </location>
</feature>
<proteinExistence type="predicted"/>
<dbReference type="Proteomes" id="UP000765509">
    <property type="component" value="Unassembled WGS sequence"/>
</dbReference>
<keyword evidence="3" id="KW-1185">Reference proteome</keyword>
<evidence type="ECO:0000313" key="2">
    <source>
        <dbReference type="EMBL" id="MBW0552070.1"/>
    </source>
</evidence>
<name>A0A9Q3IYF9_9BASI</name>
<protein>
    <submittedName>
        <fullName evidence="2">Uncharacterized protein</fullName>
    </submittedName>
</protein>